<comment type="caution">
    <text evidence="2">The sequence shown here is derived from an EMBL/GenBank/DDBJ whole genome shotgun (WGS) entry which is preliminary data.</text>
</comment>
<gene>
    <name evidence="2" type="ORF">THAOC_03461</name>
</gene>
<protein>
    <submittedName>
        <fullName evidence="2">Uncharacterized protein</fullName>
    </submittedName>
</protein>
<proteinExistence type="predicted"/>
<feature type="non-terminal residue" evidence="2">
    <location>
        <position position="130"/>
    </location>
</feature>
<keyword evidence="3" id="KW-1185">Reference proteome</keyword>
<evidence type="ECO:0000313" key="3">
    <source>
        <dbReference type="Proteomes" id="UP000266841"/>
    </source>
</evidence>
<dbReference type="EMBL" id="AGNL01003327">
    <property type="protein sequence ID" value="EJK74840.1"/>
    <property type="molecule type" value="Genomic_DNA"/>
</dbReference>
<name>K0TBG5_THAOC</name>
<feature type="region of interest" description="Disordered" evidence="1">
    <location>
        <begin position="52"/>
        <end position="130"/>
    </location>
</feature>
<feature type="region of interest" description="Disordered" evidence="1">
    <location>
        <begin position="18"/>
        <end position="40"/>
    </location>
</feature>
<sequence>MMRLSPPAPERAVLKHHGARLGTRVPRVRRPASPPEVVRRPVVHLVHRRAAPARSAPAARRVAEDREAPVVAVAPRGRSLPEPAGPRHDRHRVGVVPGRRRSPEGPAEVRHVEEHGEAGGEPARDEDVVG</sequence>
<organism evidence="2 3">
    <name type="scientific">Thalassiosira oceanica</name>
    <name type="common">Marine diatom</name>
    <dbReference type="NCBI Taxonomy" id="159749"/>
    <lineage>
        <taxon>Eukaryota</taxon>
        <taxon>Sar</taxon>
        <taxon>Stramenopiles</taxon>
        <taxon>Ochrophyta</taxon>
        <taxon>Bacillariophyta</taxon>
        <taxon>Coscinodiscophyceae</taxon>
        <taxon>Thalassiosirophycidae</taxon>
        <taxon>Thalassiosirales</taxon>
        <taxon>Thalassiosiraceae</taxon>
        <taxon>Thalassiosira</taxon>
    </lineage>
</organism>
<reference evidence="2 3" key="1">
    <citation type="journal article" date="2012" name="Genome Biol.">
        <title>Genome and low-iron response of an oceanic diatom adapted to chronic iron limitation.</title>
        <authorList>
            <person name="Lommer M."/>
            <person name="Specht M."/>
            <person name="Roy A.S."/>
            <person name="Kraemer L."/>
            <person name="Andreson R."/>
            <person name="Gutowska M.A."/>
            <person name="Wolf J."/>
            <person name="Bergner S.V."/>
            <person name="Schilhabel M.B."/>
            <person name="Klostermeier U.C."/>
            <person name="Beiko R.G."/>
            <person name="Rosenstiel P."/>
            <person name="Hippler M."/>
            <person name="Laroche J."/>
        </authorList>
    </citation>
    <scope>NUCLEOTIDE SEQUENCE [LARGE SCALE GENOMIC DNA]</scope>
    <source>
        <strain evidence="2 3">CCMP1005</strain>
    </source>
</reference>
<evidence type="ECO:0000313" key="2">
    <source>
        <dbReference type="EMBL" id="EJK74840.1"/>
    </source>
</evidence>
<accession>K0TBG5</accession>
<evidence type="ECO:0000256" key="1">
    <source>
        <dbReference type="SAM" id="MobiDB-lite"/>
    </source>
</evidence>
<feature type="compositionally biased region" description="Basic and acidic residues" evidence="1">
    <location>
        <begin position="101"/>
        <end position="130"/>
    </location>
</feature>
<dbReference type="AlphaFoldDB" id="K0TBG5"/>
<dbReference type="Proteomes" id="UP000266841">
    <property type="component" value="Unassembled WGS sequence"/>
</dbReference>